<dbReference type="Pfam" id="PF13088">
    <property type="entry name" value="BNR_2"/>
    <property type="match status" value="1"/>
</dbReference>
<keyword evidence="2" id="KW-0732">Signal</keyword>
<dbReference type="InterPro" id="IPR036278">
    <property type="entry name" value="Sialidase_sf"/>
</dbReference>
<protein>
    <submittedName>
        <fullName evidence="4">Exo-alpha-sialidase</fullName>
    </submittedName>
</protein>
<gene>
    <name evidence="4" type="ORF">OIK42_03900</name>
</gene>
<feature type="domain" description="Sialidase" evidence="3">
    <location>
        <begin position="74"/>
        <end position="359"/>
    </location>
</feature>
<reference evidence="4 5" key="1">
    <citation type="submission" date="2022-10" db="EMBL/GenBank/DDBJ databases">
        <title>Alteromonas sp. chi3 Genome sequencing.</title>
        <authorList>
            <person name="Park S."/>
        </authorList>
    </citation>
    <scope>NUCLEOTIDE SEQUENCE [LARGE SCALE GENOMIC DNA]</scope>
    <source>
        <strain evidence="5">chi3</strain>
    </source>
</reference>
<dbReference type="InterPro" id="IPR011040">
    <property type="entry name" value="Sialidase"/>
</dbReference>
<feature type="compositionally biased region" description="Polar residues" evidence="1">
    <location>
        <begin position="272"/>
        <end position="290"/>
    </location>
</feature>
<dbReference type="CDD" id="cd15482">
    <property type="entry name" value="Sialidase_non-viral"/>
    <property type="match status" value="1"/>
</dbReference>
<dbReference type="Proteomes" id="UP001218788">
    <property type="component" value="Unassembled WGS sequence"/>
</dbReference>
<proteinExistence type="predicted"/>
<dbReference type="Gene3D" id="2.120.10.10">
    <property type="match status" value="1"/>
</dbReference>
<name>A0ABT5KZ38_9ALTE</name>
<organism evidence="4 5">
    <name type="scientific">Alteromonas gilva</name>
    <dbReference type="NCBI Taxonomy" id="2987522"/>
    <lineage>
        <taxon>Bacteria</taxon>
        <taxon>Pseudomonadati</taxon>
        <taxon>Pseudomonadota</taxon>
        <taxon>Gammaproteobacteria</taxon>
        <taxon>Alteromonadales</taxon>
        <taxon>Alteromonadaceae</taxon>
        <taxon>Alteromonas/Salinimonas group</taxon>
        <taxon>Alteromonas</taxon>
    </lineage>
</organism>
<dbReference type="SUPFAM" id="SSF50939">
    <property type="entry name" value="Sialidases"/>
    <property type="match status" value="1"/>
</dbReference>
<comment type="caution">
    <text evidence="4">The sequence shown here is derived from an EMBL/GenBank/DDBJ whole genome shotgun (WGS) entry which is preliminary data.</text>
</comment>
<feature type="region of interest" description="Disordered" evidence="1">
    <location>
        <begin position="272"/>
        <end position="297"/>
    </location>
</feature>
<evidence type="ECO:0000313" key="4">
    <source>
        <dbReference type="EMBL" id="MDC8829903.1"/>
    </source>
</evidence>
<sequence length="388" mass="42725">MLKIFLAIIGLLQCAVVVAATPPVLTVADGLIDTTRPDSLGLPHARGVAHYRVFSAAEKVAQYNHGAVLFAFKGKLYCQWQTSAKDEDGPDTHVTYSTSQDGMAWRAPSILAPQRDGAIVTSGGWWSDSKTLVAFINVWPENLTPKAGHVEYALSQDGENWSEFKPVLNNQEKPVKGIIEQDLKSLPSGRVLTAIHHQPGLVATPFYTDDPLAISGWQAADFNNLPFDGSISRELEPSWFLTRNNEVVMTFRDQGSSYRILAARSNDNGQTWSPVTTTNFPDSRAKQSAGNLPDGSAYIVNNPTGNKTRMPLVIAVSPTGEYFTSAYILRDKDTLPAMQYAGKYKRAGYSYPKSYVWKNALWVSYAVNKEDIAVTRLDLAQFISSAQR</sequence>
<accession>A0ABT5KZ38</accession>
<evidence type="ECO:0000256" key="1">
    <source>
        <dbReference type="SAM" id="MobiDB-lite"/>
    </source>
</evidence>
<evidence type="ECO:0000313" key="5">
    <source>
        <dbReference type="Proteomes" id="UP001218788"/>
    </source>
</evidence>
<feature type="signal peptide" evidence="2">
    <location>
        <begin position="1"/>
        <end position="19"/>
    </location>
</feature>
<dbReference type="EMBL" id="JAQQXP010000001">
    <property type="protein sequence ID" value="MDC8829903.1"/>
    <property type="molecule type" value="Genomic_DNA"/>
</dbReference>
<evidence type="ECO:0000259" key="3">
    <source>
        <dbReference type="Pfam" id="PF13088"/>
    </source>
</evidence>
<evidence type="ECO:0000256" key="2">
    <source>
        <dbReference type="SAM" id="SignalP"/>
    </source>
</evidence>
<keyword evidence="5" id="KW-1185">Reference proteome</keyword>
<dbReference type="PANTHER" id="PTHR43752:SF2">
    <property type="entry name" value="BNR_ASP-BOX REPEAT FAMILY PROTEIN"/>
    <property type="match status" value="1"/>
</dbReference>
<dbReference type="PANTHER" id="PTHR43752">
    <property type="entry name" value="BNR/ASP-BOX REPEAT FAMILY PROTEIN"/>
    <property type="match status" value="1"/>
</dbReference>
<feature type="chain" id="PRO_5046271860" evidence="2">
    <location>
        <begin position="20"/>
        <end position="388"/>
    </location>
</feature>
<dbReference type="RefSeq" id="WP_273638475.1">
    <property type="nucleotide sequence ID" value="NZ_JAQQXP010000001.1"/>
</dbReference>